<dbReference type="InterPro" id="IPR004244">
    <property type="entry name" value="Transposase_22"/>
</dbReference>
<dbReference type="Proteomes" id="UP001152622">
    <property type="component" value="Chromosome 22"/>
</dbReference>
<proteinExistence type="predicted"/>
<accession>A0A9Q1IBY7</accession>
<dbReference type="Gene3D" id="3.30.70.1820">
    <property type="entry name" value="L1 transposable element, RRM domain"/>
    <property type="match status" value="1"/>
</dbReference>
<dbReference type="OrthoDB" id="10059413at2759"/>
<dbReference type="PANTHER" id="PTHR11505">
    <property type="entry name" value="L1 TRANSPOSABLE ELEMENT-RELATED"/>
    <property type="match status" value="1"/>
</dbReference>
<organism evidence="1 2">
    <name type="scientific">Synaphobranchus kaupii</name>
    <name type="common">Kaup's arrowtooth eel</name>
    <dbReference type="NCBI Taxonomy" id="118154"/>
    <lineage>
        <taxon>Eukaryota</taxon>
        <taxon>Metazoa</taxon>
        <taxon>Chordata</taxon>
        <taxon>Craniata</taxon>
        <taxon>Vertebrata</taxon>
        <taxon>Euteleostomi</taxon>
        <taxon>Actinopterygii</taxon>
        <taxon>Neopterygii</taxon>
        <taxon>Teleostei</taxon>
        <taxon>Anguilliformes</taxon>
        <taxon>Synaphobranchidae</taxon>
        <taxon>Synaphobranchus</taxon>
    </lineage>
</organism>
<evidence type="ECO:0000313" key="1">
    <source>
        <dbReference type="EMBL" id="KAJ8333991.1"/>
    </source>
</evidence>
<protein>
    <submittedName>
        <fullName evidence="1">Uncharacterized protein</fullName>
    </submittedName>
</protein>
<sequence length="220" mass="24780">MRRLSSTLADGATRLSGRRYAWPTPLLRSRDCQRRGWHSVIRPRAARGPGSTGKAGHVSRAVDGSGAVIGLRGAGDLDSFLNKILRYILDLKDGDPLPEIDRTHQALRPKPNPGEPPRTIIARLLQWGDRQIILQASRKKQTLLWEGQRFFLRQDLAMEAQKQRAANKDIIDKMKTTGLRFGLLHPAKFVLTIEGKTFKYESPEATLLDLKDKLPEVFLI</sequence>
<reference evidence="1" key="1">
    <citation type="journal article" date="2023" name="Science">
        <title>Genome structures resolve the early diversification of teleost fishes.</title>
        <authorList>
            <person name="Parey E."/>
            <person name="Louis A."/>
            <person name="Montfort J."/>
            <person name="Bouchez O."/>
            <person name="Roques C."/>
            <person name="Iampietro C."/>
            <person name="Lluch J."/>
            <person name="Castinel A."/>
            <person name="Donnadieu C."/>
            <person name="Desvignes T."/>
            <person name="Floi Bucao C."/>
            <person name="Jouanno E."/>
            <person name="Wen M."/>
            <person name="Mejri S."/>
            <person name="Dirks R."/>
            <person name="Jansen H."/>
            <person name="Henkel C."/>
            <person name="Chen W.J."/>
            <person name="Zahm M."/>
            <person name="Cabau C."/>
            <person name="Klopp C."/>
            <person name="Thompson A.W."/>
            <person name="Robinson-Rechavi M."/>
            <person name="Braasch I."/>
            <person name="Lecointre G."/>
            <person name="Bobe J."/>
            <person name="Postlethwait J.H."/>
            <person name="Berthelot C."/>
            <person name="Roest Crollius H."/>
            <person name="Guiguen Y."/>
        </authorList>
    </citation>
    <scope>NUCLEOTIDE SEQUENCE</scope>
    <source>
        <strain evidence="1">WJC10195</strain>
    </source>
</reference>
<dbReference type="AlphaFoldDB" id="A0A9Q1IBY7"/>
<keyword evidence="2" id="KW-1185">Reference proteome</keyword>
<gene>
    <name evidence="1" type="ORF">SKAU_G00413100</name>
</gene>
<comment type="caution">
    <text evidence="1">The sequence shown here is derived from an EMBL/GenBank/DDBJ whole genome shotgun (WGS) entry which is preliminary data.</text>
</comment>
<name>A0A9Q1IBY7_SYNKA</name>
<dbReference type="EMBL" id="JAINUF010000022">
    <property type="protein sequence ID" value="KAJ8333991.1"/>
    <property type="molecule type" value="Genomic_DNA"/>
</dbReference>
<evidence type="ECO:0000313" key="2">
    <source>
        <dbReference type="Proteomes" id="UP001152622"/>
    </source>
</evidence>